<gene>
    <name evidence="1" type="ORF">AALO_G00152870</name>
</gene>
<evidence type="ECO:0000313" key="1">
    <source>
        <dbReference type="EMBL" id="KAG5273575.1"/>
    </source>
</evidence>
<accession>A0AAV6GIR0</accession>
<protein>
    <submittedName>
        <fullName evidence="1">Uncharacterized protein</fullName>
    </submittedName>
</protein>
<keyword evidence="2" id="KW-1185">Reference proteome</keyword>
<evidence type="ECO:0000313" key="2">
    <source>
        <dbReference type="Proteomes" id="UP000823561"/>
    </source>
</evidence>
<reference evidence="1" key="1">
    <citation type="submission" date="2020-10" db="EMBL/GenBank/DDBJ databases">
        <title>Chromosome-scale genome assembly of the Allis shad, Alosa alosa.</title>
        <authorList>
            <person name="Margot Z."/>
            <person name="Christophe K."/>
            <person name="Cabau C."/>
            <person name="Louis A."/>
            <person name="Berthelot C."/>
            <person name="Parey E."/>
            <person name="Roest Crollius H."/>
            <person name="Montfort J."/>
            <person name="Robinson-Rechavi M."/>
            <person name="Bucao C."/>
            <person name="Bouchez O."/>
            <person name="Gislard M."/>
            <person name="Lluch J."/>
            <person name="Milhes M."/>
            <person name="Lampietro C."/>
            <person name="Lopez Roques C."/>
            <person name="Donnadieu C."/>
            <person name="Braasch I."/>
            <person name="Desvignes T."/>
            <person name="Postlethwait J."/>
            <person name="Bobe J."/>
            <person name="Guiguen Y."/>
        </authorList>
    </citation>
    <scope>NUCLEOTIDE SEQUENCE</scope>
    <source>
        <strain evidence="1">M-15738</strain>
        <tissue evidence="1">Blood</tissue>
    </source>
</reference>
<comment type="caution">
    <text evidence="1">The sequence shown here is derived from an EMBL/GenBank/DDBJ whole genome shotgun (WGS) entry which is preliminary data.</text>
</comment>
<proteinExistence type="predicted"/>
<dbReference type="EMBL" id="JADWDJ010000011">
    <property type="protein sequence ID" value="KAG5273575.1"/>
    <property type="molecule type" value="Genomic_DNA"/>
</dbReference>
<sequence length="118" mass="14257">MQRFSLREREWEAGWQDVMEVKFLQERIWLEDRMEQVRCLLSRELDVKLKAFSLRLDTVTTDELRQAKDRAKISSSDGDLKEVRGECGDRTGFLRQKRGRDRRTVLRRGQEQRQKWTV</sequence>
<dbReference type="AlphaFoldDB" id="A0AAV6GIR0"/>
<dbReference type="Proteomes" id="UP000823561">
    <property type="component" value="Chromosome 11"/>
</dbReference>
<organism evidence="1 2">
    <name type="scientific">Alosa alosa</name>
    <name type="common">allis shad</name>
    <dbReference type="NCBI Taxonomy" id="278164"/>
    <lineage>
        <taxon>Eukaryota</taxon>
        <taxon>Metazoa</taxon>
        <taxon>Chordata</taxon>
        <taxon>Craniata</taxon>
        <taxon>Vertebrata</taxon>
        <taxon>Euteleostomi</taxon>
        <taxon>Actinopterygii</taxon>
        <taxon>Neopterygii</taxon>
        <taxon>Teleostei</taxon>
        <taxon>Clupei</taxon>
        <taxon>Clupeiformes</taxon>
        <taxon>Clupeoidei</taxon>
        <taxon>Clupeidae</taxon>
        <taxon>Alosa</taxon>
    </lineage>
</organism>
<name>A0AAV6GIR0_9TELE</name>